<keyword evidence="4" id="KW-1185">Reference proteome</keyword>
<feature type="transmembrane region" description="Helical" evidence="1">
    <location>
        <begin position="71"/>
        <end position="89"/>
    </location>
</feature>
<protein>
    <recommendedName>
        <fullName evidence="2">Phlebovirus glycoprotein G2 fusion domain-containing protein</fullName>
    </recommendedName>
</protein>
<dbReference type="Gene3D" id="2.60.98.50">
    <property type="match status" value="1"/>
</dbReference>
<evidence type="ECO:0000256" key="1">
    <source>
        <dbReference type="SAM" id="Phobius"/>
    </source>
</evidence>
<keyword evidence="1" id="KW-1133">Transmembrane helix</keyword>
<evidence type="ECO:0000313" key="3">
    <source>
        <dbReference type="EMBL" id="KAK5977239.1"/>
    </source>
</evidence>
<feature type="domain" description="Phlebovirus glycoprotein G2 fusion" evidence="2">
    <location>
        <begin position="91"/>
        <end position="395"/>
    </location>
</feature>
<keyword evidence="1" id="KW-0472">Membrane</keyword>
<reference evidence="3 4" key="1">
    <citation type="submission" date="2019-10" db="EMBL/GenBank/DDBJ databases">
        <title>Assembly and Annotation for the nematode Trichostrongylus colubriformis.</title>
        <authorList>
            <person name="Martin J."/>
        </authorList>
    </citation>
    <scope>NUCLEOTIDE SEQUENCE [LARGE SCALE GENOMIC DNA]</scope>
    <source>
        <strain evidence="3">G859</strain>
        <tissue evidence="3">Whole worm</tissue>
    </source>
</reference>
<organism evidence="3 4">
    <name type="scientific">Trichostrongylus colubriformis</name>
    <name type="common">Black scour worm</name>
    <dbReference type="NCBI Taxonomy" id="6319"/>
    <lineage>
        <taxon>Eukaryota</taxon>
        <taxon>Metazoa</taxon>
        <taxon>Ecdysozoa</taxon>
        <taxon>Nematoda</taxon>
        <taxon>Chromadorea</taxon>
        <taxon>Rhabditida</taxon>
        <taxon>Rhabditina</taxon>
        <taxon>Rhabditomorpha</taxon>
        <taxon>Strongyloidea</taxon>
        <taxon>Trichostrongylidae</taxon>
        <taxon>Trichostrongylus</taxon>
    </lineage>
</organism>
<evidence type="ECO:0000259" key="2">
    <source>
        <dbReference type="Pfam" id="PF07245"/>
    </source>
</evidence>
<proteinExistence type="predicted"/>
<gene>
    <name evidence="3" type="ORF">GCK32_002749</name>
</gene>
<dbReference type="Gene3D" id="2.60.40.3770">
    <property type="match status" value="1"/>
</dbReference>
<dbReference type="AlphaFoldDB" id="A0AAN8J1X6"/>
<sequence length="568" mass="63569">MLAGKNSFSDYDPVIATAYALLYVPMTIGKPIRLISRGGLTIMLLLVKKLGRLCLKLMRKLFLRRRRTRSAHIAAALAVIIAIAAQGTMACQLVNAFEHHSTTCATIKDQERCQTSLSEILKTDTFHQEACLRIAHNSSLIANIRVRWKGLYLTCERETLYFTRSTSLRVLDSKRCATSGSCVNGKCAEIQSTSLDEELSAANSFPGRTGCMESCGGWFCDCWWPSSGCLFYRIYAIPNSPTAYEVFRCTRWSEEVKLEIVIDTLNTTIGKRRFVQTAIPNAPIDLPSFRLTMTSLTLPPTPALNTYFITDGHDTAIWSASNKPHLICSSKENATSAQCIFNDDCRCDPAENKVNCHCSEFKLDQEFNNIALRLPIKTVSWELTQRQNHAVMAKSRTWYQRNSSLTSMKRFVPPHEVTQESCTIPNSAKEAQTHIQCTSNTETLGEILCGNHAFVVPCAKNSPESLLRFHFDSARQLLNCSVTCGQRKHYFLLVGILKFIEPLFVPGNAMISGNSTIYHEIKWLRCLPTLVQNAPSWPPNRRAGAGTFIRLPTNPRVATPTLPFPLHA</sequence>
<name>A0AAN8J1X6_TRICO</name>
<dbReference type="Proteomes" id="UP001331761">
    <property type="component" value="Unassembled WGS sequence"/>
</dbReference>
<evidence type="ECO:0000313" key="4">
    <source>
        <dbReference type="Proteomes" id="UP001331761"/>
    </source>
</evidence>
<dbReference type="EMBL" id="WIXE01010877">
    <property type="protein sequence ID" value="KAK5977239.1"/>
    <property type="molecule type" value="Genomic_DNA"/>
</dbReference>
<accession>A0AAN8J1X6</accession>
<dbReference type="InterPro" id="IPR009878">
    <property type="entry name" value="Phlebovirus_G2_fusion"/>
</dbReference>
<keyword evidence="1" id="KW-0812">Transmembrane</keyword>
<dbReference type="Pfam" id="PF07245">
    <property type="entry name" value="Phlebovirus_G2"/>
    <property type="match status" value="1"/>
</dbReference>
<comment type="caution">
    <text evidence="3">The sequence shown here is derived from an EMBL/GenBank/DDBJ whole genome shotgun (WGS) entry which is preliminary data.</text>
</comment>